<dbReference type="GO" id="GO:0005683">
    <property type="term" value="C:U7 snRNP"/>
    <property type="evidence" value="ECO:0007669"/>
    <property type="project" value="TreeGrafter"/>
</dbReference>
<dbReference type="PANTHER" id="PTHR21415:SF1">
    <property type="entry name" value="U7 SNRNA-ASSOCIATED SM-LIKE PROTEIN LSM11"/>
    <property type="match status" value="1"/>
</dbReference>
<evidence type="ECO:0000259" key="2">
    <source>
        <dbReference type="PROSITE" id="PS52002"/>
    </source>
</evidence>
<name>E1ZJN8_CHLVA</name>
<evidence type="ECO:0000313" key="3">
    <source>
        <dbReference type="EMBL" id="EFN53897.1"/>
    </source>
</evidence>
<proteinExistence type="predicted"/>
<dbReference type="eggNOG" id="ENOG502RHFR">
    <property type="taxonomic scope" value="Eukaryota"/>
</dbReference>
<organism evidence="4">
    <name type="scientific">Chlorella variabilis</name>
    <name type="common">Green alga</name>
    <dbReference type="NCBI Taxonomy" id="554065"/>
    <lineage>
        <taxon>Eukaryota</taxon>
        <taxon>Viridiplantae</taxon>
        <taxon>Chlorophyta</taxon>
        <taxon>core chlorophytes</taxon>
        <taxon>Trebouxiophyceae</taxon>
        <taxon>Chlorellales</taxon>
        <taxon>Chlorellaceae</taxon>
        <taxon>Chlorella clade</taxon>
        <taxon>Chlorella</taxon>
    </lineage>
</organism>
<dbReference type="PANTHER" id="PTHR21415">
    <property type="entry name" value="U7 SNRNA-ASSOCIATED SM-LIKE PROTEIN LSM11"/>
    <property type="match status" value="1"/>
</dbReference>
<gene>
    <name evidence="3" type="ORF">CHLNCDRAFT_136065</name>
</gene>
<dbReference type="SUPFAM" id="SSF50182">
    <property type="entry name" value="Sm-like ribonucleoproteins"/>
    <property type="match status" value="1"/>
</dbReference>
<dbReference type="InterPro" id="IPR010920">
    <property type="entry name" value="LSM_dom_sf"/>
</dbReference>
<dbReference type="GO" id="GO:0006398">
    <property type="term" value="P:mRNA 3'-end processing by stem-loop binding and cleavage"/>
    <property type="evidence" value="ECO:0007669"/>
    <property type="project" value="TreeGrafter"/>
</dbReference>
<dbReference type="GeneID" id="17353438"/>
<sequence length="239" mass="27319">MASSQQGPDPALDFFSPRFDPLRALQAEGLRPPVPGARPQDNVFRCRFLLPPDHPDAWNEARRPGKSKEAQEAAQREKLRISYVHQKQERQQVRTNPVDQIAERVQHGPLLLLKRWYQQRSRVRVVTRHARGVRGSSEGLLVAFDKHMNLVLRDVEEQYTVLLQVQRVKPPAPGSSGLERTRWVRQQEHRRRQLRQVFVRGDSVVLVSAGPSPAEAAAAAQFRPHARQRQQAAQKSGIR</sequence>
<dbReference type="STRING" id="554065.E1ZJN8"/>
<dbReference type="GO" id="GO:0071209">
    <property type="term" value="F:U7 snRNA binding"/>
    <property type="evidence" value="ECO:0007669"/>
    <property type="project" value="InterPro"/>
</dbReference>
<dbReference type="Pfam" id="PF01423">
    <property type="entry name" value="LSM"/>
    <property type="match status" value="1"/>
</dbReference>
<dbReference type="SMART" id="SM00651">
    <property type="entry name" value="Sm"/>
    <property type="match status" value="1"/>
</dbReference>
<accession>E1ZJN8</accession>
<feature type="region of interest" description="Disordered" evidence="1">
    <location>
        <begin position="55"/>
        <end position="76"/>
    </location>
</feature>
<keyword evidence="4" id="KW-1185">Reference proteome</keyword>
<dbReference type="Proteomes" id="UP000008141">
    <property type="component" value="Unassembled WGS sequence"/>
</dbReference>
<dbReference type="PROSITE" id="PS52002">
    <property type="entry name" value="SM"/>
    <property type="match status" value="1"/>
</dbReference>
<dbReference type="InterPro" id="IPR001163">
    <property type="entry name" value="Sm_dom_euk/arc"/>
</dbReference>
<dbReference type="InterPro" id="IPR039267">
    <property type="entry name" value="Lsm11"/>
</dbReference>
<dbReference type="EMBL" id="GL433849">
    <property type="protein sequence ID" value="EFN53897.1"/>
    <property type="molecule type" value="Genomic_DNA"/>
</dbReference>
<dbReference type="CDD" id="cd01739">
    <property type="entry name" value="LSm11_M"/>
    <property type="match status" value="1"/>
</dbReference>
<dbReference type="KEGG" id="cvr:CHLNCDRAFT_136065"/>
<dbReference type="RefSeq" id="XP_005845999.1">
    <property type="nucleotide sequence ID" value="XM_005845937.1"/>
</dbReference>
<feature type="region of interest" description="Disordered" evidence="1">
    <location>
        <begin position="216"/>
        <end position="239"/>
    </location>
</feature>
<dbReference type="InterPro" id="IPR047575">
    <property type="entry name" value="Sm"/>
</dbReference>
<feature type="domain" description="Sm" evidence="2">
    <location>
        <begin position="108"/>
        <end position="213"/>
    </location>
</feature>
<evidence type="ECO:0000313" key="4">
    <source>
        <dbReference type="Proteomes" id="UP000008141"/>
    </source>
</evidence>
<dbReference type="OMA" id="HERLPHT"/>
<dbReference type="OrthoDB" id="10002367at2759"/>
<dbReference type="Gene3D" id="2.30.30.100">
    <property type="match status" value="1"/>
</dbReference>
<reference evidence="3 4" key="1">
    <citation type="journal article" date="2010" name="Plant Cell">
        <title>The Chlorella variabilis NC64A genome reveals adaptation to photosymbiosis, coevolution with viruses, and cryptic sex.</title>
        <authorList>
            <person name="Blanc G."/>
            <person name="Duncan G."/>
            <person name="Agarkova I."/>
            <person name="Borodovsky M."/>
            <person name="Gurnon J."/>
            <person name="Kuo A."/>
            <person name="Lindquist E."/>
            <person name="Lucas S."/>
            <person name="Pangilinan J."/>
            <person name="Polle J."/>
            <person name="Salamov A."/>
            <person name="Terry A."/>
            <person name="Yamada T."/>
            <person name="Dunigan D.D."/>
            <person name="Grigoriev I.V."/>
            <person name="Claverie J.M."/>
            <person name="Van Etten J.L."/>
        </authorList>
    </citation>
    <scope>NUCLEOTIDE SEQUENCE [LARGE SCALE GENOMIC DNA]</scope>
    <source>
        <strain evidence="3 4">NC64A</strain>
    </source>
</reference>
<dbReference type="InterPro" id="IPR034109">
    <property type="entry name" value="Lsm11_M"/>
</dbReference>
<protein>
    <recommendedName>
        <fullName evidence="2">Sm domain-containing protein</fullName>
    </recommendedName>
</protein>
<evidence type="ECO:0000256" key="1">
    <source>
        <dbReference type="SAM" id="MobiDB-lite"/>
    </source>
</evidence>
<dbReference type="AlphaFoldDB" id="E1ZJN8"/>
<dbReference type="InParanoid" id="E1ZJN8"/>